<feature type="region of interest" description="Disordered" evidence="1">
    <location>
        <begin position="296"/>
        <end position="319"/>
    </location>
</feature>
<feature type="compositionally biased region" description="Polar residues" evidence="1">
    <location>
        <begin position="245"/>
        <end position="265"/>
    </location>
</feature>
<evidence type="ECO:0000256" key="2">
    <source>
        <dbReference type="SAM" id="Phobius"/>
    </source>
</evidence>
<dbReference type="Proteomes" id="UP000829354">
    <property type="component" value="Chromosome X"/>
</dbReference>
<keyword evidence="4" id="KW-1185">Reference proteome</keyword>
<reference evidence="3 4" key="1">
    <citation type="submission" date="2022-04" db="EMBL/GenBank/DDBJ databases">
        <title>Chromosome-level reference genomes for two strains of Caenorhabditis briggsae: an improved platform for comparative genomics.</title>
        <authorList>
            <person name="Stevens L."/>
            <person name="Andersen E."/>
        </authorList>
    </citation>
    <scope>NUCLEOTIDE SEQUENCE [LARGE SCALE GENOMIC DNA]</scope>
    <source>
        <strain evidence="3">VX34</strain>
        <tissue evidence="3">Whole-organism</tissue>
    </source>
</reference>
<name>A0AAE9JRA3_CAEBR</name>
<protein>
    <submittedName>
        <fullName evidence="3">Uncharacterized protein</fullName>
    </submittedName>
</protein>
<evidence type="ECO:0000256" key="1">
    <source>
        <dbReference type="SAM" id="MobiDB-lite"/>
    </source>
</evidence>
<accession>A0AAE9JRA3</accession>
<feature type="transmembrane region" description="Helical" evidence="2">
    <location>
        <begin position="139"/>
        <end position="159"/>
    </location>
</feature>
<organism evidence="3 4">
    <name type="scientific">Caenorhabditis briggsae</name>
    <dbReference type="NCBI Taxonomy" id="6238"/>
    <lineage>
        <taxon>Eukaryota</taxon>
        <taxon>Metazoa</taxon>
        <taxon>Ecdysozoa</taxon>
        <taxon>Nematoda</taxon>
        <taxon>Chromadorea</taxon>
        <taxon>Rhabditida</taxon>
        <taxon>Rhabditina</taxon>
        <taxon>Rhabditomorpha</taxon>
        <taxon>Rhabditoidea</taxon>
        <taxon>Rhabditidae</taxon>
        <taxon>Peloderinae</taxon>
        <taxon>Caenorhabditis</taxon>
    </lineage>
</organism>
<keyword evidence="2" id="KW-0472">Membrane</keyword>
<evidence type="ECO:0000313" key="4">
    <source>
        <dbReference type="Proteomes" id="UP000829354"/>
    </source>
</evidence>
<keyword evidence="2" id="KW-1133">Transmembrane helix</keyword>
<feature type="region of interest" description="Disordered" evidence="1">
    <location>
        <begin position="245"/>
        <end position="267"/>
    </location>
</feature>
<dbReference type="EMBL" id="CP092625">
    <property type="protein sequence ID" value="UMM42374.1"/>
    <property type="molecule type" value="Genomic_DNA"/>
</dbReference>
<dbReference type="AlphaFoldDB" id="A0AAE9JRA3"/>
<evidence type="ECO:0000313" key="3">
    <source>
        <dbReference type="EMBL" id="UMM42374.1"/>
    </source>
</evidence>
<feature type="transmembrane region" description="Helical" evidence="2">
    <location>
        <begin position="66"/>
        <end position="84"/>
    </location>
</feature>
<feature type="transmembrane region" description="Helical" evidence="2">
    <location>
        <begin position="96"/>
        <end position="119"/>
    </location>
</feature>
<proteinExistence type="predicted"/>
<sequence length="319" mass="36332">MDYPLPYNHLVELMLGTFVAIGNYIPLTFIDSNVNIPAVLNCTANAEIARAKIIAISELKPVIGFYQFWIMFACISTIQVYFLAKQRRLRMSAFQFWYYWGAIGSFFYTLGLAIAIWRIDVYPLCDALVMTSCPNLAKQFHQNLWCFVIFKAFSILSVLHLKNPFRMGFDICTRISEFMISRRIHLEISELPDGFQSLFSDFPPLPPPLPPTPIEPPPVYDEAILLPSGNPPEYKELYEAADTSNEVNTSQESLPAYSQSMNDLSNRPPAYEEVQGMISASPSVRHQTIQRVRQTLCQPSINSPSTSRQYFGHTDTDRD</sequence>
<keyword evidence="2" id="KW-0812">Transmembrane</keyword>
<gene>
    <name evidence="3" type="ORF">L5515_018224</name>
</gene>
<feature type="compositionally biased region" description="Polar residues" evidence="1">
    <location>
        <begin position="296"/>
        <end position="309"/>
    </location>
</feature>